<feature type="compositionally biased region" description="Low complexity" evidence="1">
    <location>
        <begin position="116"/>
        <end position="125"/>
    </location>
</feature>
<proteinExistence type="predicted"/>
<name>A0AA86QNY0_9EUKA</name>
<keyword evidence="4" id="KW-1185">Reference proteome</keyword>
<dbReference type="AlphaFoldDB" id="A0AA86QNY0"/>
<reference evidence="2" key="1">
    <citation type="submission" date="2023-06" db="EMBL/GenBank/DDBJ databases">
        <authorList>
            <person name="Kurt Z."/>
        </authorList>
    </citation>
    <scope>NUCLEOTIDE SEQUENCE</scope>
</reference>
<evidence type="ECO:0000313" key="3">
    <source>
        <dbReference type="EMBL" id="CAL6052998.1"/>
    </source>
</evidence>
<reference evidence="3 4" key="2">
    <citation type="submission" date="2024-07" db="EMBL/GenBank/DDBJ databases">
        <authorList>
            <person name="Akdeniz Z."/>
        </authorList>
    </citation>
    <scope>NUCLEOTIDE SEQUENCE [LARGE SCALE GENOMIC DNA]</scope>
</reference>
<evidence type="ECO:0000256" key="1">
    <source>
        <dbReference type="SAM" id="MobiDB-lite"/>
    </source>
</evidence>
<feature type="region of interest" description="Disordered" evidence="1">
    <location>
        <begin position="116"/>
        <end position="135"/>
    </location>
</feature>
<accession>A0AA86QNY0</accession>
<dbReference type="Proteomes" id="UP001642409">
    <property type="component" value="Unassembled WGS sequence"/>
</dbReference>
<protein>
    <submittedName>
        <fullName evidence="3">Hypothetical_protein</fullName>
    </submittedName>
</protein>
<sequence>MLVLLLASTYQNQKLGHCFGCLFKLNLVTSGMIIKLTRLCDPSEASVKVLHRGKVVHESLFGFEINGGKRYATERHSGYRRTKLSKLHVSEGSWSQDQKQHDYRCLDCREPVRLSSRSSCQSSPEPRSESKAPRSWTRLLTPAKTAQIFYI</sequence>
<dbReference type="EMBL" id="CATOUU010000942">
    <property type="protein sequence ID" value="CAI9961643.1"/>
    <property type="molecule type" value="Genomic_DNA"/>
</dbReference>
<evidence type="ECO:0000313" key="4">
    <source>
        <dbReference type="Proteomes" id="UP001642409"/>
    </source>
</evidence>
<gene>
    <name evidence="3" type="ORF">HINF_LOCUS45122</name>
    <name evidence="2" type="ORF">HINF_LOCUS49288</name>
</gene>
<dbReference type="EMBL" id="CAXDID020000194">
    <property type="protein sequence ID" value="CAL6052998.1"/>
    <property type="molecule type" value="Genomic_DNA"/>
</dbReference>
<evidence type="ECO:0000313" key="2">
    <source>
        <dbReference type="EMBL" id="CAI9961643.1"/>
    </source>
</evidence>
<organism evidence="2">
    <name type="scientific">Hexamita inflata</name>
    <dbReference type="NCBI Taxonomy" id="28002"/>
    <lineage>
        <taxon>Eukaryota</taxon>
        <taxon>Metamonada</taxon>
        <taxon>Diplomonadida</taxon>
        <taxon>Hexamitidae</taxon>
        <taxon>Hexamitinae</taxon>
        <taxon>Hexamita</taxon>
    </lineage>
</organism>
<comment type="caution">
    <text evidence="2">The sequence shown here is derived from an EMBL/GenBank/DDBJ whole genome shotgun (WGS) entry which is preliminary data.</text>
</comment>